<feature type="transmembrane region" description="Helical" evidence="9">
    <location>
        <begin position="891"/>
        <end position="911"/>
    </location>
</feature>
<protein>
    <recommendedName>
        <fullName evidence="9">Efflux pump membrane transporter</fullName>
    </recommendedName>
</protein>
<keyword evidence="5 9" id="KW-0997">Cell inner membrane</keyword>
<dbReference type="SUPFAM" id="SSF82693">
    <property type="entry name" value="Multidrug efflux transporter AcrB pore domain, PN1, PN2, PC1 and PC2 subdomains"/>
    <property type="match status" value="4"/>
</dbReference>
<dbReference type="Proteomes" id="UP000245890">
    <property type="component" value="Unassembled WGS sequence"/>
</dbReference>
<dbReference type="Gene3D" id="3.30.70.1440">
    <property type="entry name" value="Multidrug efflux transporter AcrB pore domain"/>
    <property type="match status" value="1"/>
</dbReference>
<dbReference type="OrthoDB" id="9807350at2"/>
<feature type="transmembrane region" description="Helical" evidence="9">
    <location>
        <begin position="917"/>
        <end position="938"/>
    </location>
</feature>
<evidence type="ECO:0000256" key="3">
    <source>
        <dbReference type="ARBA" id="ARBA00022448"/>
    </source>
</evidence>
<dbReference type="SUPFAM" id="SSF82714">
    <property type="entry name" value="Multidrug efflux transporter AcrB TolC docking domain, DN and DC subdomains"/>
    <property type="match status" value="2"/>
</dbReference>
<sequence length="1038" mass="110663">MPQFFIHRPVFAWVIAIAIVLMGVIAIPQMPVARFPSVAPPTVSIYASYPGATPQTLNDSVVSLIQRELSSVKNLLYFESSADTSGSATITATFRPGTNPEMAQVDVQNRLKTIEPRLPQVVRQTGVSVESASSGFLMIVSLLSDGRQDEVALSDYMTRNIVDELKRVPGVGRVQNFSAERAMRIWIDPAKLAGYGLTASDVTTAIGEQNVQIAPGALGAEPTADGQRVLVQLTADGQLKTPADFAQIILKANPDGSSVTLDKVARIELGRQSFGNATRENGKLAASAAVQLSPGANAVATSQAVRTRMAELAHALPPGMSWSAPFDTAPFVRISIEKVLHTLAEAMLLVFLVMYLFLQKVRYTIIPAIVAPIALLGTIAVMLVAGYSINVLTMFGMVLAIGIIVDDAIVVVENVERLMHEERLSPRDATAKAMREITPAVIGITLVLSAVFLPMALASGSVGTIYRQFSMAMAVSILFSAFLALTLTPALCATLLKPLDKEPGKNRFFTWFDRQFDRATQRYQGWVRALLRRSGRMLAVFAGIVGLLGVAFLNLPSSFLPEEDQGYFMTSFQLPADATVTRTLEAVQAFERHTAGRPGIETTESILGFGFSGSGPNAAMIYTVLKDWRARGDTDVRKEVAAADAAMQAAIHEGQVMNLMPPAIDELGTSSGFTLRLEDRAGKGRHALFTARDLLLGYAARNEKLANVYAEGLPAGTSVRLDIDRAKARALGVSFSAISDMIGTSLGSSYVNDFPNQGRLQQVIVQADAAHRMHLEDVLRLRVRGSGGATVALAELVTPVWSNSPLQLSTYNGYPAVSITGTAAPGTSSGDAMREMEKLAAQLPAGFAIEWTGQSLQEREAGAQAPMLLLLSMLVVFLVLAALYESWSIPVAVMLVVPLGLIGAVSAVALRGMSNDVFFKVGLITIIGLSAKNAILIVEFAKQYRAAGSSLVEAAIAAARVRLRPIVMTSLAFTLGVVPLMVAGGASAETQHAIGTGVFGGMITGTVLALLFVPTFFVVVVGLAERWQARGAAKAETV</sequence>
<dbReference type="InterPro" id="IPR001036">
    <property type="entry name" value="Acrflvin-R"/>
</dbReference>
<dbReference type="PRINTS" id="PR00702">
    <property type="entry name" value="ACRIFLAVINRP"/>
</dbReference>
<evidence type="ECO:0000313" key="11">
    <source>
        <dbReference type="EMBL" id="PVX30161.1"/>
    </source>
</evidence>
<evidence type="ECO:0000256" key="7">
    <source>
        <dbReference type="ARBA" id="ARBA00022989"/>
    </source>
</evidence>
<dbReference type="AlphaFoldDB" id="A0A2U0SFS7"/>
<dbReference type="Gene3D" id="3.30.70.1320">
    <property type="entry name" value="Multidrug efflux transporter AcrB pore domain like"/>
    <property type="match status" value="1"/>
</dbReference>
<dbReference type="InterPro" id="IPR027463">
    <property type="entry name" value="AcrB_DN_DC_subdom"/>
</dbReference>
<feature type="transmembrane region" description="Helical" evidence="9">
    <location>
        <begin position="437"/>
        <end position="457"/>
    </location>
</feature>
<evidence type="ECO:0000256" key="4">
    <source>
        <dbReference type="ARBA" id="ARBA00022475"/>
    </source>
</evidence>
<dbReference type="Gene3D" id="1.20.1640.10">
    <property type="entry name" value="Multidrug efflux transporter AcrB transmembrane domain"/>
    <property type="match status" value="2"/>
</dbReference>
<evidence type="ECO:0000256" key="1">
    <source>
        <dbReference type="ARBA" id="ARBA00004429"/>
    </source>
</evidence>
<comment type="caution">
    <text evidence="9">Lacks conserved residue(s) required for the propagation of feature annotation.</text>
</comment>
<keyword evidence="8 9" id="KW-0472">Membrane</keyword>
<dbReference type="GO" id="GO:0015562">
    <property type="term" value="F:efflux transmembrane transporter activity"/>
    <property type="evidence" value="ECO:0007669"/>
    <property type="project" value="InterPro"/>
</dbReference>
<dbReference type="FunFam" id="1.20.1640.10:FF:000001">
    <property type="entry name" value="Efflux pump membrane transporter"/>
    <property type="match status" value="1"/>
</dbReference>
<keyword evidence="3 9" id="KW-0813">Transport</keyword>
<feature type="transmembrane region" description="Helical" evidence="9">
    <location>
        <begin position="865"/>
        <end position="884"/>
    </location>
</feature>
<evidence type="ECO:0000256" key="2">
    <source>
        <dbReference type="ARBA" id="ARBA00010942"/>
    </source>
</evidence>
<evidence type="ECO:0000259" key="10">
    <source>
        <dbReference type="PROSITE" id="PS50156"/>
    </source>
</evidence>
<evidence type="ECO:0000256" key="9">
    <source>
        <dbReference type="RuleBase" id="RU364070"/>
    </source>
</evidence>
<dbReference type="Pfam" id="PF00873">
    <property type="entry name" value="ACR_tran"/>
    <property type="match status" value="1"/>
</dbReference>
<dbReference type="GO" id="GO:0009636">
    <property type="term" value="P:response to toxic substance"/>
    <property type="evidence" value="ECO:0007669"/>
    <property type="project" value="UniProtKB-ARBA"/>
</dbReference>
<keyword evidence="6 9" id="KW-0812">Transmembrane</keyword>
<dbReference type="PROSITE" id="PS50156">
    <property type="entry name" value="SSD"/>
    <property type="match status" value="1"/>
</dbReference>
<feature type="transmembrane region" description="Helical" evidence="9">
    <location>
        <begin position="966"/>
        <end position="986"/>
    </location>
</feature>
<comment type="similarity">
    <text evidence="2 9">Belongs to the resistance-nodulation-cell division (RND) (TC 2.A.6) family.</text>
</comment>
<dbReference type="Gene3D" id="3.30.2090.10">
    <property type="entry name" value="Multidrug efflux transporter AcrB TolC docking domain, DN and DC subdomains"/>
    <property type="match status" value="2"/>
</dbReference>
<dbReference type="GO" id="GO:0005886">
    <property type="term" value="C:plasma membrane"/>
    <property type="evidence" value="ECO:0007669"/>
    <property type="project" value="UniProtKB-SubCell"/>
</dbReference>
<feature type="transmembrane region" description="Helical" evidence="9">
    <location>
        <begin position="537"/>
        <end position="555"/>
    </location>
</feature>
<organism evidence="11 12">
    <name type="scientific">Sphingomonas pokkalii</name>
    <dbReference type="NCBI Taxonomy" id="2175090"/>
    <lineage>
        <taxon>Bacteria</taxon>
        <taxon>Pseudomonadati</taxon>
        <taxon>Pseudomonadota</taxon>
        <taxon>Alphaproteobacteria</taxon>
        <taxon>Sphingomonadales</taxon>
        <taxon>Sphingomonadaceae</taxon>
        <taxon>Sphingomonas</taxon>
    </lineage>
</organism>
<feature type="domain" description="SSD" evidence="10">
    <location>
        <begin position="363"/>
        <end position="494"/>
    </location>
</feature>
<evidence type="ECO:0000256" key="6">
    <source>
        <dbReference type="ARBA" id="ARBA00022692"/>
    </source>
</evidence>
<accession>A0A2U0SFS7</accession>
<evidence type="ECO:0000256" key="5">
    <source>
        <dbReference type="ARBA" id="ARBA00022519"/>
    </source>
</evidence>
<comment type="subcellular location">
    <subcellularLocation>
        <location evidence="1 9">Cell inner membrane</location>
        <topology evidence="1 9">Multi-pass membrane protein</topology>
    </subcellularLocation>
</comment>
<feature type="transmembrane region" description="Helical" evidence="9">
    <location>
        <begin position="339"/>
        <end position="358"/>
    </location>
</feature>
<dbReference type="PANTHER" id="PTHR32063">
    <property type="match status" value="1"/>
</dbReference>
<comment type="caution">
    <text evidence="11">The sequence shown here is derived from an EMBL/GenBank/DDBJ whole genome shotgun (WGS) entry which is preliminary data.</text>
</comment>
<dbReference type="EMBL" id="QENQ01000001">
    <property type="protein sequence ID" value="PVX30161.1"/>
    <property type="molecule type" value="Genomic_DNA"/>
</dbReference>
<keyword evidence="4" id="KW-1003">Cell membrane</keyword>
<evidence type="ECO:0000256" key="8">
    <source>
        <dbReference type="ARBA" id="ARBA00023136"/>
    </source>
</evidence>
<dbReference type="Gene3D" id="3.30.70.1430">
    <property type="entry name" value="Multidrug efflux transporter AcrB pore domain"/>
    <property type="match status" value="2"/>
</dbReference>
<feature type="transmembrane region" description="Helical" evidence="9">
    <location>
        <begin position="365"/>
        <end position="389"/>
    </location>
</feature>
<feature type="transmembrane region" description="Helical" evidence="9">
    <location>
        <begin position="395"/>
        <end position="416"/>
    </location>
</feature>
<dbReference type="SUPFAM" id="SSF82866">
    <property type="entry name" value="Multidrug efflux transporter AcrB transmembrane domain"/>
    <property type="match status" value="2"/>
</dbReference>
<keyword evidence="12" id="KW-1185">Reference proteome</keyword>
<dbReference type="NCBIfam" id="TIGR00915">
    <property type="entry name" value="2A0602"/>
    <property type="match status" value="1"/>
</dbReference>
<feature type="transmembrane region" description="Helical" evidence="9">
    <location>
        <begin position="998"/>
        <end position="1024"/>
    </location>
</feature>
<evidence type="ECO:0000313" key="12">
    <source>
        <dbReference type="Proteomes" id="UP000245890"/>
    </source>
</evidence>
<reference evidence="11 12" key="1">
    <citation type="submission" date="2018-05" db="EMBL/GenBank/DDBJ databases">
        <title>Description of Sphingomonas pokkalii sp nov, isolated from the rhizosphere of saline tolerant pokkali rice and its draft genome analysis.</title>
        <authorList>
            <person name="Menon R."/>
            <person name="Kumari S."/>
            <person name="Rameshkumar N."/>
        </authorList>
    </citation>
    <scope>NUCLEOTIDE SEQUENCE [LARGE SCALE GENOMIC DNA]</scope>
    <source>
        <strain evidence="11 12">L3B27</strain>
    </source>
</reference>
<proteinExistence type="inferred from homology"/>
<dbReference type="NCBIfam" id="NF000282">
    <property type="entry name" value="RND_permease_1"/>
    <property type="match status" value="1"/>
</dbReference>
<name>A0A2U0SFS7_9SPHN</name>
<keyword evidence="7 9" id="KW-1133">Transmembrane helix</keyword>
<dbReference type="GO" id="GO:0042910">
    <property type="term" value="F:xenobiotic transmembrane transporter activity"/>
    <property type="evidence" value="ECO:0007669"/>
    <property type="project" value="TreeGrafter"/>
</dbReference>
<gene>
    <name evidence="11" type="ORF">DD559_13145</name>
</gene>
<dbReference type="PANTHER" id="PTHR32063:SF10">
    <property type="entry name" value="EFFLUX PUMP MEMBRANE TRANSPORTER"/>
    <property type="match status" value="1"/>
</dbReference>
<dbReference type="InterPro" id="IPR004764">
    <property type="entry name" value="MdtF-like"/>
</dbReference>
<feature type="transmembrane region" description="Helical" evidence="9">
    <location>
        <begin position="469"/>
        <end position="496"/>
    </location>
</feature>
<dbReference type="InterPro" id="IPR000731">
    <property type="entry name" value="SSD"/>
</dbReference>